<comment type="caution">
    <text evidence="13">The sequence shown here is derived from an EMBL/GenBank/DDBJ whole genome shotgun (WGS) entry which is preliminary data.</text>
</comment>
<dbReference type="RefSeq" id="WP_151668158.1">
    <property type="nucleotide sequence ID" value="NZ_WBVO01000011.1"/>
</dbReference>
<evidence type="ECO:0000256" key="11">
    <source>
        <dbReference type="PIRSR" id="PIRSR006268-2"/>
    </source>
</evidence>
<keyword evidence="12" id="KW-0472">Membrane</keyword>
<dbReference type="GO" id="GO:0005886">
    <property type="term" value="C:plasma membrane"/>
    <property type="evidence" value="ECO:0007669"/>
    <property type="project" value="UniProtKB-SubCell"/>
</dbReference>
<dbReference type="GO" id="GO:0046872">
    <property type="term" value="F:metal ion binding"/>
    <property type="evidence" value="ECO:0007669"/>
    <property type="project" value="UniProtKB-UniRule"/>
</dbReference>
<evidence type="ECO:0000256" key="4">
    <source>
        <dbReference type="ARBA" id="ARBA00022679"/>
    </source>
</evidence>
<keyword evidence="7 10" id="KW-0460">Magnesium</keyword>
<comment type="similarity">
    <text evidence="10 12">Belongs to the ApbE family.</text>
</comment>
<keyword evidence="5 10" id="KW-0479">Metal-binding</keyword>
<evidence type="ECO:0000256" key="8">
    <source>
        <dbReference type="ARBA" id="ARBA00031306"/>
    </source>
</evidence>
<gene>
    <name evidence="13" type="ORF">F8C67_12295</name>
</gene>
<evidence type="ECO:0000256" key="1">
    <source>
        <dbReference type="ARBA" id="ARBA00011955"/>
    </source>
</evidence>
<dbReference type="Proteomes" id="UP000468650">
    <property type="component" value="Unassembled WGS sequence"/>
</dbReference>
<keyword evidence="14" id="KW-1185">Reference proteome</keyword>
<proteinExistence type="inferred from homology"/>
<dbReference type="Gene3D" id="3.10.520.10">
    <property type="entry name" value="ApbE-like domains"/>
    <property type="match status" value="1"/>
</dbReference>
<dbReference type="OrthoDB" id="9778595at2"/>
<organism evidence="13 14">
    <name type="scientific">Phaeocystidibacter luteus</name>
    <dbReference type="NCBI Taxonomy" id="911197"/>
    <lineage>
        <taxon>Bacteria</taxon>
        <taxon>Pseudomonadati</taxon>
        <taxon>Bacteroidota</taxon>
        <taxon>Flavobacteriia</taxon>
        <taxon>Flavobacteriales</taxon>
        <taxon>Phaeocystidibacteraceae</taxon>
        <taxon>Phaeocystidibacter</taxon>
    </lineage>
</organism>
<keyword evidence="4 10" id="KW-0808">Transferase</keyword>
<feature type="binding site" evidence="11">
    <location>
        <position position="168"/>
    </location>
    <ligand>
        <name>Mg(2+)</name>
        <dbReference type="ChEBI" id="CHEBI:18420"/>
    </ligand>
</feature>
<dbReference type="AlphaFoldDB" id="A0A6N6RJI7"/>
<evidence type="ECO:0000313" key="13">
    <source>
        <dbReference type="EMBL" id="KAB2807351.1"/>
    </source>
</evidence>
<dbReference type="SUPFAM" id="SSF143631">
    <property type="entry name" value="ApbE-like"/>
    <property type="match status" value="1"/>
</dbReference>
<evidence type="ECO:0000256" key="5">
    <source>
        <dbReference type="ARBA" id="ARBA00022723"/>
    </source>
</evidence>
<dbReference type="InterPro" id="IPR003374">
    <property type="entry name" value="ApbE-like_sf"/>
</dbReference>
<reference evidence="13 14" key="1">
    <citation type="submission" date="2019-09" db="EMBL/GenBank/DDBJ databases">
        <title>Genomes of family Cryomorphaceae.</title>
        <authorList>
            <person name="Bowman J.P."/>
        </authorList>
    </citation>
    <scope>NUCLEOTIDE SEQUENCE [LARGE SCALE GENOMIC DNA]</scope>
    <source>
        <strain evidence="13 14">LMG 25704</strain>
    </source>
</reference>
<keyword evidence="12" id="KW-0449">Lipoprotein</keyword>
<comment type="cofactor">
    <cofactor evidence="11">
        <name>Mg(2+)</name>
        <dbReference type="ChEBI" id="CHEBI:18420"/>
    </cofactor>
    <cofactor evidence="11">
        <name>Mn(2+)</name>
        <dbReference type="ChEBI" id="CHEBI:29035"/>
    </cofactor>
    <text evidence="11">Magnesium. Can also use manganese.</text>
</comment>
<dbReference type="PANTHER" id="PTHR30040:SF2">
    <property type="entry name" value="FAD:PROTEIN FMN TRANSFERASE"/>
    <property type="match status" value="1"/>
</dbReference>
<dbReference type="PIRSF" id="PIRSF006268">
    <property type="entry name" value="ApbE"/>
    <property type="match status" value="1"/>
</dbReference>
<evidence type="ECO:0000256" key="6">
    <source>
        <dbReference type="ARBA" id="ARBA00022827"/>
    </source>
</evidence>
<comment type="catalytic activity">
    <reaction evidence="9 10 12">
        <text>L-threonyl-[protein] + FAD = FMN-L-threonyl-[protein] + AMP + H(+)</text>
        <dbReference type="Rhea" id="RHEA:36847"/>
        <dbReference type="Rhea" id="RHEA-COMP:11060"/>
        <dbReference type="Rhea" id="RHEA-COMP:11061"/>
        <dbReference type="ChEBI" id="CHEBI:15378"/>
        <dbReference type="ChEBI" id="CHEBI:30013"/>
        <dbReference type="ChEBI" id="CHEBI:57692"/>
        <dbReference type="ChEBI" id="CHEBI:74257"/>
        <dbReference type="ChEBI" id="CHEBI:456215"/>
        <dbReference type="EC" id="2.7.1.180"/>
    </reaction>
</comment>
<dbReference type="PANTHER" id="PTHR30040">
    <property type="entry name" value="THIAMINE BIOSYNTHESIS LIPOPROTEIN APBE"/>
    <property type="match status" value="1"/>
</dbReference>
<keyword evidence="12" id="KW-1003">Cell membrane</keyword>
<feature type="binding site" evidence="11">
    <location>
        <position position="286"/>
    </location>
    <ligand>
        <name>Mg(2+)</name>
        <dbReference type="ChEBI" id="CHEBI:18420"/>
    </ligand>
</feature>
<dbReference type="InterPro" id="IPR024932">
    <property type="entry name" value="ApbE"/>
</dbReference>
<dbReference type="PROSITE" id="PS51257">
    <property type="entry name" value="PROKAR_LIPOPROTEIN"/>
    <property type="match status" value="1"/>
</dbReference>
<keyword evidence="3 10" id="KW-0285">Flavoprotein</keyword>
<dbReference type="GO" id="GO:0016740">
    <property type="term" value="F:transferase activity"/>
    <property type="evidence" value="ECO:0007669"/>
    <property type="project" value="UniProtKB-UniRule"/>
</dbReference>
<evidence type="ECO:0000256" key="7">
    <source>
        <dbReference type="ARBA" id="ARBA00022842"/>
    </source>
</evidence>
<evidence type="ECO:0000313" key="14">
    <source>
        <dbReference type="Proteomes" id="UP000468650"/>
    </source>
</evidence>
<keyword evidence="12" id="KW-0997">Cell inner membrane</keyword>
<protein>
    <recommendedName>
        <fullName evidence="2 10">FAD:protein FMN transferase</fullName>
        <ecNumber evidence="1 10">2.7.1.180</ecNumber>
    </recommendedName>
    <alternativeName>
        <fullName evidence="8 10">Flavin transferase</fullName>
    </alternativeName>
</protein>
<evidence type="ECO:0000256" key="3">
    <source>
        <dbReference type="ARBA" id="ARBA00022630"/>
    </source>
</evidence>
<feature type="binding site" evidence="11">
    <location>
        <position position="290"/>
    </location>
    <ligand>
        <name>Mg(2+)</name>
        <dbReference type="ChEBI" id="CHEBI:18420"/>
    </ligand>
</feature>
<evidence type="ECO:0000256" key="10">
    <source>
        <dbReference type="PIRNR" id="PIRNR006268"/>
    </source>
</evidence>
<evidence type="ECO:0000256" key="9">
    <source>
        <dbReference type="ARBA" id="ARBA00048540"/>
    </source>
</evidence>
<dbReference type="Pfam" id="PF02424">
    <property type="entry name" value="ApbE"/>
    <property type="match status" value="1"/>
</dbReference>
<dbReference type="EMBL" id="WBVO01000011">
    <property type="protein sequence ID" value="KAB2807351.1"/>
    <property type="molecule type" value="Genomic_DNA"/>
</dbReference>
<comment type="subcellular location">
    <subcellularLocation>
        <location evidence="12">Cell inner membrane</location>
        <topology evidence="12">Lipid-anchor</topology>
        <orientation evidence="12">Periplasmic side</orientation>
    </subcellularLocation>
</comment>
<evidence type="ECO:0000256" key="2">
    <source>
        <dbReference type="ARBA" id="ARBA00016337"/>
    </source>
</evidence>
<sequence length="336" mass="37506">MKWMRLLSLWVIISVLVSCGNGENEMFLRINKGPAQGSTYSISYQVPTGVDYQRSIDSILFDIDRSLSAWNPKSTLSKFNKGELDSTLDAHFMHTMVRSKAIARETDGAFDMTIGPIVNLWGFGAENRSEIDSAMVDSTLTVVGWQKLQIEKSGRYVRPDGLKVDVNAIAQGYTVDVIANFLDSKNVTDYLIEVGGEMRARGVNLRGEPWVVGIDKPSEEIQQERFQVIIGLDSASLATSGNYRKFWVDEETGVKYSHTIDPSTGYPVRDRLLSVSIIAADCERADAIATACMVMGLDKARRFVENTDDIEGYFVYSGLSGEWEVWRSAGFQKMEK</sequence>
<name>A0A6N6RJI7_9FLAO</name>
<evidence type="ECO:0000256" key="12">
    <source>
        <dbReference type="RuleBase" id="RU363002"/>
    </source>
</evidence>
<dbReference type="EC" id="2.7.1.180" evidence="1 10"/>
<keyword evidence="6 10" id="KW-0274">FAD</keyword>
<accession>A0A6N6RJI7</accession>
<comment type="function">
    <text evidence="12">Flavin transferase that catalyzes the transfer of the FMN moiety of FAD and its covalent binding to the hydroxyl group of a threonine residue in a target flavoprotein.</text>
</comment>